<comment type="similarity">
    <text evidence="10">In the N-terminal section; belongs to the NanE family.</text>
</comment>
<dbReference type="GO" id="GO:0009384">
    <property type="term" value="F:N-acylmannosamine kinase activity"/>
    <property type="evidence" value="ECO:0007669"/>
    <property type="project" value="UniProtKB-EC"/>
</dbReference>
<dbReference type="InterPro" id="IPR043129">
    <property type="entry name" value="ATPase_NBD"/>
</dbReference>
<dbReference type="PANTHER" id="PTHR36204:SF1">
    <property type="entry name" value="N-ACETYLMANNOSAMINE-6-PHOSPHATE 2-EPIMERASE-RELATED"/>
    <property type="match status" value="1"/>
</dbReference>
<dbReference type="SUPFAM" id="SSF53067">
    <property type="entry name" value="Actin-like ATPase domain"/>
    <property type="match status" value="1"/>
</dbReference>
<dbReference type="InterPro" id="IPR000600">
    <property type="entry name" value="ROK"/>
</dbReference>
<dbReference type="Pfam" id="PF04131">
    <property type="entry name" value="NanE"/>
    <property type="match status" value="1"/>
</dbReference>
<sequence>MKIGDLKGKLIVSCQPVPGGPMDDARMVTAFALAAVAGGASALRIESLDYVRAVRAATDVPIIGIVKKDLETSPVRITPHVADAVALARAGAQIVAFDATLRSRPDTIANIIAAIHANGALAMADCSSVEDGLAALKAGADCVGSTLSGYTGGPVPDEPDFDLITQLHDLTPHVIAEGRIRTPEQAIVALRRGASSVVVGSAITRTEHVTSWFKQAIAAETANKASKGVLAIDIGGTKTLACLVKDGKIARELHFPTDHTLGPDGWVEAVAATTLGWKGLYDRVAAAVTGIVVDGHWAALNPATLKLPASYALADKLRDTFGVSATAFNDAQSAAWGEHRFGAGAREDMVFLTISTGIGGGIVLNGRLLQGTAGHFGLFQGYFECSNRPLEDSVSGHWMNGEARKAGFDLEAREIFAAARSGAPWASHIISISAKRAAMLCQNIQLALDPRRIIIGGGIGLAEGYIDQVRSAFTFPALSLRPTLVPAGLGRHAGVIGAADLVAQSRSIPGGYNA</sequence>
<dbReference type="Gene3D" id="3.20.20.70">
    <property type="entry name" value="Aldolase class I"/>
    <property type="match status" value="1"/>
</dbReference>
<comment type="function">
    <text evidence="8">Catalyzes the phosphorylation of N-acetylmannosamine (ManNAc) to ManNAc-6-P.</text>
</comment>
<dbReference type="UniPathway" id="UPA00629">
    <property type="reaction ID" value="UER00682"/>
</dbReference>
<evidence type="ECO:0000256" key="5">
    <source>
        <dbReference type="ARBA" id="ARBA00023235"/>
    </source>
</evidence>
<name>A0A2P7AMD2_9HYPH</name>
<evidence type="ECO:0000256" key="4">
    <source>
        <dbReference type="ARBA" id="ARBA00022777"/>
    </source>
</evidence>
<proteinExistence type="inferred from homology"/>
<gene>
    <name evidence="12" type="primary">nanE</name>
    <name evidence="13" type="ORF">CU100_22130</name>
</gene>
<dbReference type="RefSeq" id="WP_106718797.1">
    <property type="nucleotide sequence ID" value="NZ_JACHXT010000005.1"/>
</dbReference>
<evidence type="ECO:0000313" key="13">
    <source>
        <dbReference type="EMBL" id="PSH55361.1"/>
    </source>
</evidence>
<dbReference type="FunFam" id="3.20.20.70:FF:000035">
    <property type="entry name" value="Putative N-acetylmannosamine-6-phosphate 2-epimerase"/>
    <property type="match status" value="1"/>
</dbReference>
<dbReference type="Proteomes" id="UP000241158">
    <property type="component" value="Unassembled WGS sequence"/>
</dbReference>
<dbReference type="PANTHER" id="PTHR36204">
    <property type="entry name" value="N-ACETYLMANNOSAMINE-6-PHOSPHATE 2-EPIMERASE-RELATED"/>
    <property type="match status" value="1"/>
</dbReference>
<evidence type="ECO:0000256" key="2">
    <source>
        <dbReference type="ARBA" id="ARBA00002147"/>
    </source>
</evidence>
<dbReference type="HAMAP" id="MF_01235">
    <property type="entry name" value="ManNAc6P_epimer"/>
    <property type="match status" value="1"/>
</dbReference>
<dbReference type="EC" id="5.1.3.9" evidence="12"/>
<dbReference type="GO" id="GO:0047465">
    <property type="term" value="F:N-acylglucosamine-6-phosphate 2-epimerase activity"/>
    <property type="evidence" value="ECO:0007669"/>
    <property type="project" value="UniProtKB-EC"/>
</dbReference>
<dbReference type="CDD" id="cd04729">
    <property type="entry name" value="NanE"/>
    <property type="match status" value="1"/>
</dbReference>
<dbReference type="Gene3D" id="3.30.420.40">
    <property type="match status" value="2"/>
</dbReference>
<protein>
    <recommendedName>
        <fullName evidence="12">Putative N-acetylmannosamine-6-phosphate 2-epimerase</fullName>
        <ecNumber evidence="12">5.1.3.9</ecNumber>
    </recommendedName>
    <alternativeName>
        <fullName evidence="12">ManNAc-6-P epimerase</fullName>
    </alternativeName>
</protein>
<evidence type="ECO:0000256" key="12">
    <source>
        <dbReference type="HAMAP-Rule" id="MF_01235"/>
    </source>
</evidence>
<dbReference type="Pfam" id="PF00480">
    <property type="entry name" value="ROK"/>
    <property type="match status" value="1"/>
</dbReference>
<evidence type="ECO:0000256" key="6">
    <source>
        <dbReference type="ARBA" id="ARBA00023277"/>
    </source>
</evidence>
<comment type="similarity">
    <text evidence="11">In the C-terminal section; belongs to the ROK (NagC/XylR) family. NanK subfamily.</text>
</comment>
<keyword evidence="6 12" id="KW-0119">Carbohydrate metabolism</keyword>
<comment type="pathway">
    <text evidence="9">Amino-sugar metabolism; N-acetylneuraminate degradation; D-fructose 6-phosphate from N-acetylneuraminate: step 2/5.</text>
</comment>
<keyword evidence="4 13" id="KW-0418">Kinase</keyword>
<comment type="similarity">
    <text evidence="12">Belongs to the NanE family.</text>
</comment>
<dbReference type="SUPFAM" id="SSF51366">
    <property type="entry name" value="Ribulose-phoshate binding barrel"/>
    <property type="match status" value="1"/>
</dbReference>
<dbReference type="InterPro" id="IPR013785">
    <property type="entry name" value="Aldolase_TIM"/>
</dbReference>
<dbReference type="AlphaFoldDB" id="A0A2P7AMD2"/>
<dbReference type="OrthoDB" id="9810372at2"/>
<evidence type="ECO:0000256" key="7">
    <source>
        <dbReference type="ARBA" id="ARBA00050815"/>
    </source>
</evidence>
<evidence type="ECO:0000256" key="10">
    <source>
        <dbReference type="ARBA" id="ARBA00061354"/>
    </source>
</evidence>
<evidence type="ECO:0000256" key="11">
    <source>
        <dbReference type="ARBA" id="ARBA00061385"/>
    </source>
</evidence>
<comment type="catalytic activity">
    <reaction evidence="1 12">
        <text>an N-acyl-D-glucosamine 6-phosphate = an N-acyl-D-mannosamine 6-phosphate</text>
        <dbReference type="Rhea" id="RHEA:23932"/>
        <dbReference type="ChEBI" id="CHEBI:57599"/>
        <dbReference type="ChEBI" id="CHEBI:57666"/>
        <dbReference type="EC" id="5.1.3.9"/>
    </reaction>
</comment>
<evidence type="ECO:0000256" key="3">
    <source>
        <dbReference type="ARBA" id="ARBA00005081"/>
    </source>
</evidence>
<keyword evidence="4 13" id="KW-0808">Transferase</keyword>
<dbReference type="NCBIfam" id="NF002231">
    <property type="entry name" value="PRK01130.1"/>
    <property type="match status" value="1"/>
</dbReference>
<evidence type="ECO:0000256" key="8">
    <source>
        <dbReference type="ARBA" id="ARBA00053450"/>
    </source>
</evidence>
<dbReference type="GO" id="GO:0019262">
    <property type="term" value="P:N-acetylneuraminate catabolic process"/>
    <property type="evidence" value="ECO:0007669"/>
    <property type="project" value="UniProtKB-UniRule"/>
</dbReference>
<dbReference type="GO" id="GO:0006053">
    <property type="term" value="P:N-acetylmannosamine catabolic process"/>
    <property type="evidence" value="ECO:0007669"/>
    <property type="project" value="TreeGrafter"/>
</dbReference>
<dbReference type="InterPro" id="IPR011060">
    <property type="entry name" value="RibuloseP-bd_barrel"/>
</dbReference>
<dbReference type="EMBL" id="PGGN01000005">
    <property type="protein sequence ID" value="PSH55361.1"/>
    <property type="molecule type" value="Genomic_DNA"/>
</dbReference>
<comment type="pathway">
    <text evidence="3 12">Amino-sugar metabolism; N-acetylneuraminate degradation; D-fructose 6-phosphate from N-acetylneuraminate: step 3/5.</text>
</comment>
<accession>A0A2P7AMD2</accession>
<comment type="catalytic activity">
    <reaction evidence="7">
        <text>an N-acyl-D-mannosamine + ATP = an N-acyl-D-mannosamine 6-phosphate + ADP + H(+)</text>
        <dbReference type="Rhea" id="RHEA:23832"/>
        <dbReference type="ChEBI" id="CHEBI:15378"/>
        <dbReference type="ChEBI" id="CHEBI:16062"/>
        <dbReference type="ChEBI" id="CHEBI:30616"/>
        <dbReference type="ChEBI" id="CHEBI:57666"/>
        <dbReference type="ChEBI" id="CHEBI:456216"/>
        <dbReference type="EC" id="2.7.1.60"/>
    </reaction>
</comment>
<dbReference type="InterPro" id="IPR007260">
    <property type="entry name" value="NanE"/>
</dbReference>
<evidence type="ECO:0000256" key="9">
    <source>
        <dbReference type="ARBA" id="ARBA00060606"/>
    </source>
</evidence>
<evidence type="ECO:0000256" key="1">
    <source>
        <dbReference type="ARBA" id="ARBA00000056"/>
    </source>
</evidence>
<reference evidence="14" key="1">
    <citation type="submission" date="2017-11" db="EMBL/GenBank/DDBJ databases">
        <authorList>
            <person name="Kuznetsova I."/>
            <person name="Sazanova A."/>
            <person name="Chirak E."/>
            <person name="Safronova V."/>
            <person name="Willems A."/>
        </authorList>
    </citation>
    <scope>NUCLEOTIDE SEQUENCE [LARGE SCALE GENOMIC DNA]</scope>
    <source>
        <strain evidence="14">PEPV15</strain>
    </source>
</reference>
<evidence type="ECO:0000313" key="14">
    <source>
        <dbReference type="Proteomes" id="UP000241158"/>
    </source>
</evidence>
<organism evidence="13 14">
    <name type="scientific">Phyllobacterium endophyticum</name>
    <dbReference type="NCBI Taxonomy" id="1149773"/>
    <lineage>
        <taxon>Bacteria</taxon>
        <taxon>Pseudomonadati</taxon>
        <taxon>Pseudomonadota</taxon>
        <taxon>Alphaproteobacteria</taxon>
        <taxon>Hyphomicrobiales</taxon>
        <taxon>Phyllobacteriaceae</taxon>
        <taxon>Phyllobacterium</taxon>
    </lineage>
</organism>
<keyword evidence="5 12" id="KW-0413">Isomerase</keyword>
<comment type="caution">
    <text evidence="13">The sequence shown here is derived from an EMBL/GenBank/DDBJ whole genome shotgun (WGS) entry which is preliminary data.</text>
</comment>
<dbReference type="GO" id="GO:0005829">
    <property type="term" value="C:cytosol"/>
    <property type="evidence" value="ECO:0007669"/>
    <property type="project" value="TreeGrafter"/>
</dbReference>
<comment type="function">
    <text evidence="2 12">Converts N-acetylmannosamine-6-phosphate (ManNAc-6-P) to N-acetylglucosamine-6-phosphate (GlcNAc-6-P).</text>
</comment>
<keyword evidence="14" id="KW-1185">Reference proteome</keyword>